<feature type="signal peptide" evidence="1">
    <location>
        <begin position="1"/>
        <end position="21"/>
    </location>
</feature>
<evidence type="ECO:0000259" key="2">
    <source>
        <dbReference type="SMART" id="SM00867"/>
    </source>
</evidence>
<reference evidence="3 4" key="1">
    <citation type="submission" date="2021-05" db="EMBL/GenBank/DDBJ databases">
        <title>Shewanella sp. JM162201.</title>
        <authorList>
            <person name="Xu S."/>
            <person name="Li A."/>
        </authorList>
    </citation>
    <scope>NUCLEOTIDE SEQUENCE [LARGE SCALE GENOMIC DNA]</scope>
    <source>
        <strain evidence="3 4">JM162201</strain>
    </source>
</reference>
<dbReference type="RefSeq" id="WP_214505676.1">
    <property type="nucleotide sequence ID" value="NZ_JAHEPS010000001.1"/>
</dbReference>
<evidence type="ECO:0000256" key="1">
    <source>
        <dbReference type="SAM" id="SignalP"/>
    </source>
</evidence>
<feature type="chain" id="PRO_5045796298" evidence="1">
    <location>
        <begin position="22"/>
        <end position="190"/>
    </location>
</feature>
<feature type="domain" description="Lipid/polyisoprenoid-binding YceI-like" evidence="2">
    <location>
        <begin position="23"/>
        <end position="188"/>
    </location>
</feature>
<dbReference type="Pfam" id="PF04264">
    <property type="entry name" value="YceI"/>
    <property type="match status" value="1"/>
</dbReference>
<organism evidence="3 4">
    <name type="scientific">Shewanella jiangmenensis</name>
    <dbReference type="NCBI Taxonomy" id="2837387"/>
    <lineage>
        <taxon>Bacteria</taxon>
        <taxon>Pseudomonadati</taxon>
        <taxon>Pseudomonadota</taxon>
        <taxon>Gammaproteobacteria</taxon>
        <taxon>Alteromonadales</taxon>
        <taxon>Shewanellaceae</taxon>
        <taxon>Shewanella</taxon>
    </lineage>
</organism>
<dbReference type="EMBL" id="JAHEPS010000001">
    <property type="protein sequence ID" value="MBT1443493.1"/>
    <property type="molecule type" value="Genomic_DNA"/>
</dbReference>
<dbReference type="SMART" id="SM00867">
    <property type="entry name" value="YceI"/>
    <property type="match status" value="1"/>
</dbReference>
<accession>A0ABS5UZ84</accession>
<evidence type="ECO:0000313" key="3">
    <source>
        <dbReference type="EMBL" id="MBT1443493.1"/>
    </source>
</evidence>
<proteinExistence type="predicted"/>
<dbReference type="PANTHER" id="PTHR34406:SF1">
    <property type="entry name" value="PROTEIN YCEI"/>
    <property type="match status" value="1"/>
</dbReference>
<keyword evidence="1" id="KW-0732">Signal</keyword>
<sequence length="190" mass="20367">MKKTLLAALGASMLLGAPAFAADYVIDNKGAHASIHFKVNHLGYSFVVGRFNEFAGEFAFDAKAPEAAKVKVLVDTRSLDSNHAERDKHLKSADFINADKFPEAVFESTKISAAADGKLKVEGNFTLNGVTKPLTIDAVMVGEGSDPWGGYRAGFTGSTQFALKDYGINYDLGPASTHVELQLVIEGIRK</sequence>
<dbReference type="Proteomes" id="UP001195903">
    <property type="component" value="Unassembled WGS sequence"/>
</dbReference>
<dbReference type="InterPro" id="IPR007372">
    <property type="entry name" value="Lipid/polyisoprenoid-bd_YceI"/>
</dbReference>
<evidence type="ECO:0000313" key="4">
    <source>
        <dbReference type="Proteomes" id="UP001195903"/>
    </source>
</evidence>
<dbReference type="Gene3D" id="2.40.128.110">
    <property type="entry name" value="Lipid/polyisoprenoid-binding, YceI-like"/>
    <property type="match status" value="1"/>
</dbReference>
<comment type="caution">
    <text evidence="3">The sequence shown here is derived from an EMBL/GenBank/DDBJ whole genome shotgun (WGS) entry which is preliminary data.</text>
</comment>
<keyword evidence="4" id="KW-1185">Reference proteome</keyword>
<dbReference type="SUPFAM" id="SSF101874">
    <property type="entry name" value="YceI-like"/>
    <property type="match status" value="1"/>
</dbReference>
<dbReference type="PANTHER" id="PTHR34406">
    <property type="entry name" value="PROTEIN YCEI"/>
    <property type="match status" value="1"/>
</dbReference>
<protein>
    <submittedName>
        <fullName evidence="3">YceI family protein</fullName>
    </submittedName>
</protein>
<name>A0ABS5UZ84_9GAMM</name>
<dbReference type="InterPro" id="IPR036761">
    <property type="entry name" value="TTHA0802/YceI-like_sf"/>
</dbReference>
<gene>
    <name evidence="3" type="ORF">KJI95_03010</name>
</gene>
<dbReference type="NCBIfam" id="NF002994">
    <property type="entry name" value="PRK03757.1"/>
    <property type="match status" value="1"/>
</dbReference>